<name>A0AAT9H3Q3_9FLAO</name>
<dbReference type="Pfam" id="PF02810">
    <property type="entry name" value="SEC-C"/>
    <property type="match status" value="1"/>
</dbReference>
<dbReference type="RefSeq" id="WP_369615237.1">
    <property type="nucleotide sequence ID" value="NZ_AP031573.1"/>
</dbReference>
<evidence type="ECO:0000313" key="1">
    <source>
        <dbReference type="EMBL" id="BFM44093.1"/>
    </source>
</evidence>
<gene>
    <name evidence="1" type="ORF">CFS9_27340</name>
</gene>
<dbReference type="EMBL" id="AP031573">
    <property type="protein sequence ID" value="BFM44093.1"/>
    <property type="molecule type" value="Genomic_DNA"/>
</dbReference>
<reference evidence="1" key="1">
    <citation type="submission" date="2024-05" db="EMBL/GenBank/DDBJ databases">
        <title>Whole-Genome Sequence of CFS9, a Potential Fish Probiotic Isolated from the Body Surface of Silurus asotus.</title>
        <authorList>
            <person name="Kojima M."/>
            <person name="Tobioka K."/>
            <person name="Yokota K."/>
            <person name="Nakatani H."/>
            <person name="Hori K."/>
            <person name="Tamaru Y."/>
            <person name="Okazaki F."/>
        </authorList>
    </citation>
    <scope>NUCLEOTIDE SEQUENCE</scope>
    <source>
        <strain evidence="1">CFS9</strain>
    </source>
</reference>
<dbReference type="Gene3D" id="3.10.450.50">
    <property type="match status" value="1"/>
</dbReference>
<dbReference type="SUPFAM" id="SSF103642">
    <property type="entry name" value="Sec-C motif"/>
    <property type="match status" value="1"/>
</dbReference>
<dbReference type="AlphaFoldDB" id="A0AAT9H3Q3"/>
<organism evidence="1">
    <name type="scientific">Flavobacterium sp. CFS9</name>
    <dbReference type="NCBI Taxonomy" id="3143118"/>
    <lineage>
        <taxon>Bacteria</taxon>
        <taxon>Pseudomonadati</taxon>
        <taxon>Bacteroidota</taxon>
        <taxon>Flavobacteriia</taxon>
        <taxon>Flavobacteriales</taxon>
        <taxon>Flavobacteriaceae</taxon>
        <taxon>Flavobacterium</taxon>
    </lineage>
</organism>
<evidence type="ECO:0008006" key="2">
    <source>
        <dbReference type="Google" id="ProtNLM"/>
    </source>
</evidence>
<accession>A0AAT9H3Q3</accession>
<proteinExistence type="predicted"/>
<dbReference type="InterPro" id="IPR004027">
    <property type="entry name" value="SEC_C_motif"/>
</dbReference>
<sequence>MQRSKIDNDLEEVLEMFPKMKLTVENKFKVLSGEVDIFDSANIYVESFNIKVIVPPRYPYQFPRLFEIGNKFEHVPDRHVSEDGSCCVCSLQEENLVAQRGMTIKNFFLKYVLPYLANQLYFDSQGRWANGDFDHGDMGIFQYYSELLKLGNVTEVIEFLALFNVTKLYRNDVCFCGSGKKLKRCHEDAYQVFKGLSKKRRETDLFELRSLVKKMSKKIKEEEL</sequence>
<protein>
    <recommendedName>
        <fullName evidence="2">SEC-C motif-containing protein</fullName>
    </recommendedName>
</protein>